<evidence type="ECO:0000313" key="2">
    <source>
        <dbReference type="Proteomes" id="UP000191672"/>
    </source>
</evidence>
<protein>
    <recommendedName>
        <fullName evidence="3">Fungal-type protein kinase domain-containing protein</fullName>
    </recommendedName>
</protein>
<gene>
    <name evidence="1" type="ORF">PENANT_c013G11003</name>
</gene>
<keyword evidence="2" id="KW-1185">Reference proteome</keyword>
<dbReference type="Proteomes" id="UP000191672">
    <property type="component" value="Unassembled WGS sequence"/>
</dbReference>
<dbReference type="AlphaFoldDB" id="A0A1V6Q4S3"/>
<evidence type="ECO:0000313" key="1">
    <source>
        <dbReference type="EMBL" id="OQD84253.1"/>
    </source>
</evidence>
<reference evidence="2" key="1">
    <citation type="journal article" date="2017" name="Nat. Microbiol.">
        <title>Global analysis of biosynthetic gene clusters reveals vast potential of secondary metabolite production in Penicillium species.</title>
        <authorList>
            <person name="Nielsen J.C."/>
            <person name="Grijseels S."/>
            <person name="Prigent S."/>
            <person name="Ji B."/>
            <person name="Dainat J."/>
            <person name="Nielsen K.F."/>
            <person name="Frisvad J.C."/>
            <person name="Workman M."/>
            <person name="Nielsen J."/>
        </authorList>
    </citation>
    <scope>NUCLEOTIDE SEQUENCE [LARGE SCALE GENOMIC DNA]</scope>
    <source>
        <strain evidence="2">IBT 31811</strain>
    </source>
</reference>
<evidence type="ECO:0008006" key="3">
    <source>
        <dbReference type="Google" id="ProtNLM"/>
    </source>
</evidence>
<dbReference type="EMBL" id="MDYN01000013">
    <property type="protein sequence ID" value="OQD84253.1"/>
    <property type="molecule type" value="Genomic_DNA"/>
</dbReference>
<name>A0A1V6Q4S3_9EURO</name>
<accession>A0A1V6Q4S3</accession>
<comment type="caution">
    <text evidence="1">The sequence shown here is derived from an EMBL/GenBank/DDBJ whole genome shotgun (WGS) entry which is preliminary data.</text>
</comment>
<organism evidence="1 2">
    <name type="scientific">Penicillium antarcticum</name>
    <dbReference type="NCBI Taxonomy" id="416450"/>
    <lineage>
        <taxon>Eukaryota</taxon>
        <taxon>Fungi</taxon>
        <taxon>Dikarya</taxon>
        <taxon>Ascomycota</taxon>
        <taxon>Pezizomycotina</taxon>
        <taxon>Eurotiomycetes</taxon>
        <taxon>Eurotiomycetidae</taxon>
        <taxon>Eurotiales</taxon>
        <taxon>Aspergillaceae</taxon>
        <taxon>Penicillium</taxon>
    </lineage>
</organism>
<proteinExistence type="predicted"/>
<sequence>MSRLQGHASLRQALPPLCVGGNHTTTSTINLERYLGNLSPWKDFFDDVKAFEPEYGWSRRILRPALKSRPTDPELFVVGDEHGIQGRFQQQVGQVVGAVLDVQEVEIAFADFKAADISTIYPEYSHVPDVALISTNRTTFHHLKAIGELKTPWVRAHSLLKCVEDKRWLGSLLGQCIGYMLDLRVMHGFMSSYGETIFLRQVSNGNEWVIEYSPTVESSFVGSNEARGEEPPSVRECFMYLSSLAAKQPPVDNFTPRDEWIGQ</sequence>